<feature type="transmembrane region" description="Helical" evidence="13">
    <location>
        <begin position="156"/>
        <end position="175"/>
    </location>
</feature>
<keyword evidence="10" id="KW-0408">Iron</keyword>
<dbReference type="RefSeq" id="WP_094844141.1">
    <property type="nucleotide sequence ID" value="NZ_NEVS01000004.1"/>
</dbReference>
<dbReference type="InterPro" id="IPR052168">
    <property type="entry name" value="Cytochrome_b561_oxidase"/>
</dbReference>
<evidence type="ECO:0000313" key="15">
    <source>
        <dbReference type="EMBL" id="OZI62866.1"/>
    </source>
</evidence>
<keyword evidence="11 13" id="KW-0472">Membrane</keyword>
<evidence type="ECO:0000256" key="1">
    <source>
        <dbReference type="ARBA" id="ARBA00001970"/>
    </source>
</evidence>
<dbReference type="GO" id="GO:0005886">
    <property type="term" value="C:plasma membrane"/>
    <property type="evidence" value="ECO:0007669"/>
    <property type="project" value="UniProtKB-SubCell"/>
</dbReference>
<evidence type="ECO:0000256" key="4">
    <source>
        <dbReference type="ARBA" id="ARBA00022475"/>
    </source>
</evidence>
<feature type="transmembrane region" description="Helical" evidence="13">
    <location>
        <begin position="96"/>
        <end position="117"/>
    </location>
</feature>
<evidence type="ECO:0000256" key="9">
    <source>
        <dbReference type="ARBA" id="ARBA00022989"/>
    </source>
</evidence>
<evidence type="ECO:0000259" key="14">
    <source>
        <dbReference type="Pfam" id="PF01292"/>
    </source>
</evidence>
<name>A0A261ULV5_9BORD</name>
<dbReference type="SUPFAM" id="SSF81342">
    <property type="entry name" value="Transmembrane di-heme cytochromes"/>
    <property type="match status" value="1"/>
</dbReference>
<evidence type="ECO:0000256" key="11">
    <source>
        <dbReference type="ARBA" id="ARBA00023136"/>
    </source>
</evidence>
<dbReference type="EMBL" id="NEVS01000004">
    <property type="protein sequence ID" value="OZI62866.1"/>
    <property type="molecule type" value="Genomic_DNA"/>
</dbReference>
<keyword evidence="9 13" id="KW-1133">Transmembrane helix</keyword>
<reference evidence="16" key="1">
    <citation type="submission" date="2017-05" db="EMBL/GenBank/DDBJ databases">
        <title>Complete and WGS of Bordetella genogroups.</title>
        <authorList>
            <person name="Spilker T."/>
            <person name="Lipuma J."/>
        </authorList>
    </citation>
    <scope>NUCLEOTIDE SEQUENCE [LARGE SCALE GENOMIC DNA]</scope>
    <source>
        <strain evidence="16">AU8856</strain>
    </source>
</reference>
<feature type="domain" description="Cytochrome b561 bacterial/Ni-hydrogenase" evidence="14">
    <location>
        <begin position="17"/>
        <end position="185"/>
    </location>
</feature>
<organism evidence="15 16">
    <name type="scientific">Bordetella genomosp. 11</name>
    <dbReference type="NCBI Taxonomy" id="1416808"/>
    <lineage>
        <taxon>Bacteria</taxon>
        <taxon>Pseudomonadati</taxon>
        <taxon>Pseudomonadota</taxon>
        <taxon>Betaproteobacteria</taxon>
        <taxon>Burkholderiales</taxon>
        <taxon>Alcaligenaceae</taxon>
        <taxon>Bordetella</taxon>
    </lineage>
</organism>
<dbReference type="Pfam" id="PF01292">
    <property type="entry name" value="Ni_hydr_CYTB"/>
    <property type="match status" value="1"/>
</dbReference>
<dbReference type="Proteomes" id="UP000215767">
    <property type="component" value="Unassembled WGS sequence"/>
</dbReference>
<dbReference type="OrthoDB" id="8536275at2"/>
<proteinExistence type="inferred from homology"/>
<dbReference type="InterPro" id="IPR011577">
    <property type="entry name" value="Cyt_b561_bac/Ni-Hgenase"/>
</dbReference>
<accession>A0A261ULV5</accession>
<evidence type="ECO:0000256" key="6">
    <source>
        <dbReference type="ARBA" id="ARBA00022692"/>
    </source>
</evidence>
<dbReference type="PANTHER" id="PTHR30529:SF3">
    <property type="entry name" value="CYTOCHROME B561 HOMOLOG 1"/>
    <property type="match status" value="1"/>
</dbReference>
<comment type="similarity">
    <text evidence="12">Belongs to the cytochrome b561 family.</text>
</comment>
<dbReference type="AlphaFoldDB" id="A0A261ULV5"/>
<dbReference type="PANTHER" id="PTHR30529">
    <property type="entry name" value="CYTOCHROME B561"/>
    <property type="match status" value="1"/>
</dbReference>
<feature type="transmembrane region" description="Helical" evidence="13">
    <location>
        <begin position="21"/>
        <end position="40"/>
    </location>
</feature>
<dbReference type="GO" id="GO:0046872">
    <property type="term" value="F:metal ion binding"/>
    <property type="evidence" value="ECO:0007669"/>
    <property type="project" value="UniProtKB-KW"/>
</dbReference>
<feature type="transmembrane region" description="Helical" evidence="13">
    <location>
        <begin position="52"/>
        <end position="75"/>
    </location>
</feature>
<evidence type="ECO:0000256" key="13">
    <source>
        <dbReference type="SAM" id="Phobius"/>
    </source>
</evidence>
<dbReference type="InterPro" id="IPR016174">
    <property type="entry name" value="Di-haem_cyt_TM"/>
</dbReference>
<keyword evidence="6 13" id="KW-0812">Transmembrane</keyword>
<keyword evidence="7" id="KW-0479">Metal-binding</keyword>
<dbReference type="GO" id="GO:0020037">
    <property type="term" value="F:heme binding"/>
    <property type="evidence" value="ECO:0007669"/>
    <property type="project" value="TreeGrafter"/>
</dbReference>
<evidence type="ECO:0000313" key="16">
    <source>
        <dbReference type="Proteomes" id="UP000215767"/>
    </source>
</evidence>
<keyword evidence="3" id="KW-0813">Transport</keyword>
<evidence type="ECO:0000256" key="3">
    <source>
        <dbReference type="ARBA" id="ARBA00022448"/>
    </source>
</evidence>
<keyword evidence="5" id="KW-0349">Heme</keyword>
<sequence>MSNTTFHAPAAALAAPRYDRLSIAFHWLTAVLVGLAYLAIEIRGPSGTASRSLWTSVHMGAGLSVLTLSVARLAWRAFRRAPPPANETPLLRRLAAAAHAALYIFLVAQPILGILMLNTGGYPVVVPGLGWSIQVVPAWPLLHGVIKEAHELIGNAFYFVIGAHALAALWHHFVVRDDTLRRMAPR</sequence>
<comment type="cofactor">
    <cofactor evidence="1">
        <name>heme b</name>
        <dbReference type="ChEBI" id="CHEBI:60344"/>
    </cofactor>
</comment>
<evidence type="ECO:0000256" key="2">
    <source>
        <dbReference type="ARBA" id="ARBA00004651"/>
    </source>
</evidence>
<comment type="subcellular location">
    <subcellularLocation>
        <location evidence="2">Cell membrane</location>
        <topology evidence="2">Multi-pass membrane protein</topology>
    </subcellularLocation>
</comment>
<evidence type="ECO:0000256" key="8">
    <source>
        <dbReference type="ARBA" id="ARBA00022982"/>
    </source>
</evidence>
<evidence type="ECO:0000256" key="10">
    <source>
        <dbReference type="ARBA" id="ARBA00023004"/>
    </source>
</evidence>
<keyword evidence="4" id="KW-1003">Cell membrane</keyword>
<comment type="caution">
    <text evidence="15">The sequence shown here is derived from an EMBL/GenBank/DDBJ whole genome shotgun (WGS) entry which is preliminary data.</text>
</comment>
<evidence type="ECO:0000256" key="12">
    <source>
        <dbReference type="ARBA" id="ARBA00037975"/>
    </source>
</evidence>
<dbReference type="GO" id="GO:0009055">
    <property type="term" value="F:electron transfer activity"/>
    <property type="evidence" value="ECO:0007669"/>
    <property type="project" value="InterPro"/>
</dbReference>
<keyword evidence="8" id="KW-0249">Electron transport</keyword>
<keyword evidence="16" id="KW-1185">Reference proteome</keyword>
<evidence type="ECO:0000256" key="7">
    <source>
        <dbReference type="ARBA" id="ARBA00022723"/>
    </source>
</evidence>
<gene>
    <name evidence="15" type="ORF">CAL28_27455</name>
</gene>
<dbReference type="GO" id="GO:0022904">
    <property type="term" value="P:respiratory electron transport chain"/>
    <property type="evidence" value="ECO:0007669"/>
    <property type="project" value="InterPro"/>
</dbReference>
<protein>
    <submittedName>
        <fullName evidence="15">Cytochrome B</fullName>
    </submittedName>
</protein>
<evidence type="ECO:0000256" key="5">
    <source>
        <dbReference type="ARBA" id="ARBA00022617"/>
    </source>
</evidence>